<keyword evidence="1" id="KW-1185">Reference proteome</keyword>
<evidence type="ECO:0000313" key="1">
    <source>
        <dbReference type="Proteomes" id="UP000515151"/>
    </source>
</evidence>
<dbReference type="AlphaFoldDB" id="A0A6P8BT27"/>
<dbReference type="GeneID" id="116188650"/>
<dbReference type="OrthoDB" id="10526772at2759"/>
<accession>A0A6P8BT27</accession>
<dbReference type="RefSeq" id="XP_031373997.1">
    <property type="nucleotide sequence ID" value="XM_031518137.1"/>
</dbReference>
<sequence>MEKLSYQKRLQYLRELANGDSTAHKLINAIQSRGKRELCQAAEQIILALDLTIRPPLDDGNAIRFHVKKMLEHLARIALLLSDSDKDPTSTMFLRIKPLQELLESIANSLGLKTEVVAKHDKECNGTKRYLMPNLKPHQILTEYQRDAVRFNVEHYLPKEVQRDIRNRHPSSFLRWRCRYIELQRNQRPSGTTEHNIYILREGNENYYWILKSTPRELAAELFEAGLVRVMDIEAGEKLKEFPSVIYKSLERERSLSPHKDLMLLVHCTPPEWNEAIVRPSYHLIRVTEQIGIPNPPGSRELSPKEITEEFIANRKAQCLENMFQMLRNDPSWTSVSGTLRILIQKKLKRKEKKQEKELREEFEKGIIEATHDMSDLARERLLSEMQVYKPKAPAVDAGLNREKVEQFLGENLDGKDGMEREENHAVDV</sequence>
<reference evidence="2" key="2">
    <citation type="submission" date="2025-08" db="UniProtKB">
        <authorList>
            <consortium name="RefSeq"/>
        </authorList>
    </citation>
    <scope>IDENTIFICATION</scope>
    <source>
        <tissue evidence="2">Leaf</tissue>
    </source>
</reference>
<organism evidence="1 2">
    <name type="scientific">Punica granatum</name>
    <name type="common">Pomegranate</name>
    <dbReference type="NCBI Taxonomy" id="22663"/>
    <lineage>
        <taxon>Eukaryota</taxon>
        <taxon>Viridiplantae</taxon>
        <taxon>Streptophyta</taxon>
        <taxon>Embryophyta</taxon>
        <taxon>Tracheophyta</taxon>
        <taxon>Spermatophyta</taxon>
        <taxon>Magnoliopsida</taxon>
        <taxon>eudicotyledons</taxon>
        <taxon>Gunneridae</taxon>
        <taxon>Pentapetalae</taxon>
        <taxon>rosids</taxon>
        <taxon>malvids</taxon>
        <taxon>Myrtales</taxon>
        <taxon>Lythraceae</taxon>
        <taxon>Punica</taxon>
    </lineage>
</organism>
<gene>
    <name evidence="2" type="primary">LOC116188650</name>
</gene>
<name>A0A6P8BT27_PUNGR</name>
<reference evidence="1" key="1">
    <citation type="journal article" date="2020" name="Plant Biotechnol. J.">
        <title>The pomegranate (Punica granatum L.) draft genome dissects genetic divergence between soft- and hard-seeded cultivars.</title>
        <authorList>
            <person name="Luo X."/>
            <person name="Li H."/>
            <person name="Wu Z."/>
            <person name="Yao W."/>
            <person name="Zhao P."/>
            <person name="Cao D."/>
            <person name="Yu H."/>
            <person name="Li K."/>
            <person name="Poudel K."/>
            <person name="Zhao D."/>
            <person name="Zhang F."/>
            <person name="Xia X."/>
            <person name="Chen L."/>
            <person name="Wang Q."/>
            <person name="Jing D."/>
            <person name="Cao S."/>
        </authorList>
    </citation>
    <scope>NUCLEOTIDE SEQUENCE [LARGE SCALE GENOMIC DNA]</scope>
    <source>
        <strain evidence="1">cv. Tunisia</strain>
    </source>
</reference>
<dbReference type="Proteomes" id="UP000515151">
    <property type="component" value="Chromosome 8"/>
</dbReference>
<proteinExistence type="predicted"/>
<evidence type="ECO:0000313" key="2">
    <source>
        <dbReference type="RefSeq" id="XP_031373997.1"/>
    </source>
</evidence>
<protein>
    <submittedName>
        <fullName evidence="2">Uncharacterized protein LOC116188650</fullName>
    </submittedName>
</protein>